<accession>A0A916TT39</accession>
<dbReference type="SUPFAM" id="SSF52317">
    <property type="entry name" value="Class I glutamine amidotransferase-like"/>
    <property type="match status" value="1"/>
</dbReference>
<evidence type="ECO:0000256" key="1">
    <source>
        <dbReference type="ARBA" id="ARBA00023015"/>
    </source>
</evidence>
<evidence type="ECO:0000256" key="3">
    <source>
        <dbReference type="ARBA" id="ARBA00023163"/>
    </source>
</evidence>
<evidence type="ECO:0000259" key="5">
    <source>
        <dbReference type="PROSITE" id="PS01124"/>
    </source>
</evidence>
<keyword evidence="1" id="KW-0805">Transcription regulation</keyword>
<comment type="caution">
    <text evidence="6">The sequence shown here is derived from an EMBL/GenBank/DDBJ whole genome shotgun (WGS) entry which is preliminary data.</text>
</comment>
<dbReference type="RefSeq" id="WP_188771475.1">
    <property type="nucleotide sequence ID" value="NZ_BMHK01000013.1"/>
</dbReference>
<keyword evidence="7" id="KW-1185">Reference proteome</keyword>
<dbReference type="Pfam" id="PF12833">
    <property type="entry name" value="HTH_18"/>
    <property type="match status" value="1"/>
</dbReference>
<dbReference type="Gene3D" id="3.40.50.880">
    <property type="match status" value="1"/>
</dbReference>
<evidence type="ECO:0000256" key="2">
    <source>
        <dbReference type="ARBA" id="ARBA00023125"/>
    </source>
</evidence>
<feature type="domain" description="HTH araC/xylS-type" evidence="5">
    <location>
        <begin position="219"/>
        <end position="317"/>
    </location>
</feature>
<dbReference type="AlphaFoldDB" id="A0A916TT39"/>
<dbReference type="GO" id="GO:0043565">
    <property type="term" value="F:sequence-specific DNA binding"/>
    <property type="evidence" value="ECO:0007669"/>
    <property type="project" value="InterPro"/>
</dbReference>
<proteinExistence type="predicted"/>
<gene>
    <name evidence="6" type="ORF">GCM10011494_22110</name>
</gene>
<dbReference type="PANTHER" id="PTHR43280">
    <property type="entry name" value="ARAC-FAMILY TRANSCRIPTIONAL REGULATOR"/>
    <property type="match status" value="1"/>
</dbReference>
<sequence length="348" mass="37817">MADFALLALDGAYRSSVGALTDSYLLARDRIEHVFAGVDHVRMETGLRLYSADGGSVALSDGSTLKVDGAPDSDAEHAFIWIPAFRAGGPEALEARLAHSHDILAWLRDQARRGAIIGASGSASMLLMAAGLTGGMAVPVARALQPLTRAFFPRQRFEERLGIADSGSLLIANGIANDLSLIVRVVERTLSPDIARWLTSIIGLDSQNEDLLAPDPMVARAQLWIEQRFTGLMSLAELADGLSTSPATLNRRFRKALGLSPKAYVQQLRLQAAIRMLEKSSRSIDRVAELVGYSDSRLFRAMFRQRTGMTATQWRARARARKAAAERGKRGASIRCDQPHGGPRSTQR</sequence>
<reference evidence="6" key="1">
    <citation type="journal article" date="2014" name="Int. J. Syst. Evol. Microbiol.">
        <title>Complete genome sequence of Corynebacterium casei LMG S-19264T (=DSM 44701T), isolated from a smear-ripened cheese.</title>
        <authorList>
            <consortium name="US DOE Joint Genome Institute (JGI-PGF)"/>
            <person name="Walter F."/>
            <person name="Albersmeier A."/>
            <person name="Kalinowski J."/>
            <person name="Ruckert C."/>
        </authorList>
    </citation>
    <scope>NUCLEOTIDE SEQUENCE</scope>
    <source>
        <strain evidence="6">CGMCC 1.15095</strain>
    </source>
</reference>
<dbReference type="PANTHER" id="PTHR43280:SF2">
    <property type="entry name" value="HTH-TYPE TRANSCRIPTIONAL REGULATOR EXSA"/>
    <property type="match status" value="1"/>
</dbReference>
<dbReference type="Proteomes" id="UP000608154">
    <property type="component" value="Unassembled WGS sequence"/>
</dbReference>
<evidence type="ECO:0000313" key="6">
    <source>
        <dbReference type="EMBL" id="GGC03226.1"/>
    </source>
</evidence>
<dbReference type="Gene3D" id="1.10.10.60">
    <property type="entry name" value="Homeodomain-like"/>
    <property type="match status" value="2"/>
</dbReference>
<reference evidence="6" key="2">
    <citation type="submission" date="2020-09" db="EMBL/GenBank/DDBJ databases">
        <authorList>
            <person name="Sun Q."/>
            <person name="Zhou Y."/>
        </authorList>
    </citation>
    <scope>NUCLEOTIDE SEQUENCE</scope>
    <source>
        <strain evidence="6">CGMCC 1.15095</strain>
    </source>
</reference>
<organism evidence="6 7">
    <name type="scientific">Novosphingobium endophyticum</name>
    <dbReference type="NCBI Taxonomy" id="1955250"/>
    <lineage>
        <taxon>Bacteria</taxon>
        <taxon>Pseudomonadati</taxon>
        <taxon>Pseudomonadota</taxon>
        <taxon>Alphaproteobacteria</taxon>
        <taxon>Sphingomonadales</taxon>
        <taxon>Sphingomonadaceae</taxon>
        <taxon>Novosphingobium</taxon>
    </lineage>
</organism>
<keyword evidence="2" id="KW-0238">DNA-binding</keyword>
<dbReference type="InterPro" id="IPR029062">
    <property type="entry name" value="Class_I_gatase-like"/>
</dbReference>
<name>A0A916TT39_9SPHN</name>
<evidence type="ECO:0000256" key="4">
    <source>
        <dbReference type="SAM" id="MobiDB-lite"/>
    </source>
</evidence>
<protein>
    <recommendedName>
        <fullName evidence="5">HTH araC/xylS-type domain-containing protein</fullName>
    </recommendedName>
</protein>
<dbReference type="InterPro" id="IPR018060">
    <property type="entry name" value="HTH_AraC"/>
</dbReference>
<dbReference type="PROSITE" id="PS00041">
    <property type="entry name" value="HTH_ARAC_FAMILY_1"/>
    <property type="match status" value="1"/>
</dbReference>
<dbReference type="SUPFAM" id="SSF46689">
    <property type="entry name" value="Homeodomain-like"/>
    <property type="match status" value="2"/>
</dbReference>
<feature type="region of interest" description="Disordered" evidence="4">
    <location>
        <begin position="323"/>
        <end position="348"/>
    </location>
</feature>
<dbReference type="InterPro" id="IPR009057">
    <property type="entry name" value="Homeodomain-like_sf"/>
</dbReference>
<dbReference type="InterPro" id="IPR018062">
    <property type="entry name" value="HTH_AraC-typ_CS"/>
</dbReference>
<keyword evidence="3" id="KW-0804">Transcription</keyword>
<dbReference type="GO" id="GO:0003700">
    <property type="term" value="F:DNA-binding transcription factor activity"/>
    <property type="evidence" value="ECO:0007669"/>
    <property type="project" value="InterPro"/>
</dbReference>
<dbReference type="SMART" id="SM00342">
    <property type="entry name" value="HTH_ARAC"/>
    <property type="match status" value="1"/>
</dbReference>
<evidence type="ECO:0000313" key="7">
    <source>
        <dbReference type="Proteomes" id="UP000608154"/>
    </source>
</evidence>
<dbReference type="PROSITE" id="PS01124">
    <property type="entry name" value="HTH_ARAC_FAMILY_2"/>
    <property type="match status" value="1"/>
</dbReference>
<dbReference type="EMBL" id="BMHK01000013">
    <property type="protein sequence ID" value="GGC03226.1"/>
    <property type="molecule type" value="Genomic_DNA"/>
</dbReference>